<comment type="caution">
    <text evidence="2">The sequence shown here is derived from an EMBL/GenBank/DDBJ whole genome shotgun (WGS) entry which is preliminary data.</text>
</comment>
<keyword evidence="3" id="KW-1185">Reference proteome</keyword>
<gene>
    <name evidence="2" type="ORF">PR048_017376</name>
</gene>
<dbReference type="Proteomes" id="UP001159363">
    <property type="component" value="Chromosome 5"/>
</dbReference>
<name>A0ABQ9H9B9_9NEOP</name>
<sequence>MNGPHQVSELASALERVIKLEQGEEIHKEICDIKAGRQISTRSRTRQLHPILDELGLLQTPSCWTTTLTCRDQTEILATNEGHDLAHKTDNECQEQTQDGSATHG</sequence>
<evidence type="ECO:0000313" key="3">
    <source>
        <dbReference type="Proteomes" id="UP001159363"/>
    </source>
</evidence>
<feature type="region of interest" description="Disordered" evidence="1">
    <location>
        <begin position="81"/>
        <end position="105"/>
    </location>
</feature>
<accession>A0ABQ9H9B9</accession>
<reference evidence="2 3" key="1">
    <citation type="submission" date="2023-02" db="EMBL/GenBank/DDBJ databases">
        <title>LHISI_Scaffold_Assembly.</title>
        <authorList>
            <person name="Stuart O.P."/>
            <person name="Cleave R."/>
            <person name="Magrath M.J.L."/>
            <person name="Mikheyev A.S."/>
        </authorList>
    </citation>
    <scope>NUCLEOTIDE SEQUENCE [LARGE SCALE GENOMIC DNA]</scope>
    <source>
        <strain evidence="2">Daus_M_001</strain>
        <tissue evidence="2">Leg muscle</tissue>
    </source>
</reference>
<feature type="compositionally biased region" description="Basic and acidic residues" evidence="1">
    <location>
        <begin position="81"/>
        <end position="91"/>
    </location>
</feature>
<protein>
    <submittedName>
        <fullName evidence="2">Uncharacterized protein</fullName>
    </submittedName>
</protein>
<organism evidence="2 3">
    <name type="scientific">Dryococelus australis</name>
    <dbReference type="NCBI Taxonomy" id="614101"/>
    <lineage>
        <taxon>Eukaryota</taxon>
        <taxon>Metazoa</taxon>
        <taxon>Ecdysozoa</taxon>
        <taxon>Arthropoda</taxon>
        <taxon>Hexapoda</taxon>
        <taxon>Insecta</taxon>
        <taxon>Pterygota</taxon>
        <taxon>Neoptera</taxon>
        <taxon>Polyneoptera</taxon>
        <taxon>Phasmatodea</taxon>
        <taxon>Verophasmatodea</taxon>
        <taxon>Anareolatae</taxon>
        <taxon>Phasmatidae</taxon>
        <taxon>Eurycanthinae</taxon>
        <taxon>Dryococelus</taxon>
    </lineage>
</organism>
<proteinExistence type="predicted"/>
<dbReference type="EMBL" id="JARBHB010000006">
    <property type="protein sequence ID" value="KAJ8880903.1"/>
    <property type="molecule type" value="Genomic_DNA"/>
</dbReference>
<feature type="compositionally biased region" description="Polar residues" evidence="1">
    <location>
        <begin position="94"/>
        <end position="105"/>
    </location>
</feature>
<evidence type="ECO:0000256" key="1">
    <source>
        <dbReference type="SAM" id="MobiDB-lite"/>
    </source>
</evidence>
<evidence type="ECO:0000313" key="2">
    <source>
        <dbReference type="EMBL" id="KAJ8880903.1"/>
    </source>
</evidence>